<dbReference type="InterPro" id="IPR037401">
    <property type="entry name" value="SnoaL-like"/>
</dbReference>
<accession>A0ABT2VL68</accession>
<gene>
    <name evidence="2" type="ORF">OCL06_04100</name>
</gene>
<dbReference type="SUPFAM" id="SSF54427">
    <property type="entry name" value="NTF2-like"/>
    <property type="match status" value="1"/>
</dbReference>
<reference evidence="3" key="1">
    <citation type="submission" date="2023-07" db="EMBL/GenBank/DDBJ databases">
        <title>Study on multiphase classification of strain Alteromonas salexigens isolated from the Yellow Sea.</title>
        <authorList>
            <person name="Sun L."/>
        </authorList>
    </citation>
    <scope>NUCLEOTIDE SEQUENCE [LARGE SCALE GENOMIC DNA]</scope>
    <source>
        <strain evidence="3">ASW11-19</strain>
    </source>
</reference>
<dbReference type="EMBL" id="JAOTJC010000006">
    <property type="protein sequence ID" value="MCU7553779.1"/>
    <property type="molecule type" value="Genomic_DNA"/>
</dbReference>
<sequence>MSDPISDFFDAWQIEEANERLNKIASAVAKDIQYDDPRTSDTIKGVDALSDYVGMFSANAPGWSANVVKSDTNGSVTRATVAFSGAGPDGQNKVQLGQYFVEKDGDLISRMVGFVGTGDPQTAV</sequence>
<dbReference type="Proteomes" id="UP001209257">
    <property type="component" value="Unassembled WGS sequence"/>
</dbReference>
<protein>
    <recommendedName>
        <fullName evidence="1">SnoaL-like domain-containing protein</fullName>
    </recommendedName>
</protein>
<dbReference type="RefSeq" id="WP_262992485.1">
    <property type="nucleotide sequence ID" value="NZ_JAOTJC010000006.1"/>
</dbReference>
<name>A0ABT2VL68_9ALTE</name>
<dbReference type="InterPro" id="IPR032710">
    <property type="entry name" value="NTF2-like_dom_sf"/>
</dbReference>
<evidence type="ECO:0000313" key="2">
    <source>
        <dbReference type="EMBL" id="MCU7553779.1"/>
    </source>
</evidence>
<feature type="domain" description="SnoaL-like" evidence="1">
    <location>
        <begin position="7"/>
        <end position="109"/>
    </location>
</feature>
<dbReference type="Gene3D" id="3.10.450.50">
    <property type="match status" value="1"/>
</dbReference>
<comment type="caution">
    <text evidence="2">The sequence shown here is derived from an EMBL/GenBank/DDBJ whole genome shotgun (WGS) entry which is preliminary data.</text>
</comment>
<dbReference type="Pfam" id="PF12680">
    <property type="entry name" value="SnoaL_2"/>
    <property type="match status" value="1"/>
</dbReference>
<keyword evidence="3" id="KW-1185">Reference proteome</keyword>
<evidence type="ECO:0000259" key="1">
    <source>
        <dbReference type="Pfam" id="PF12680"/>
    </source>
</evidence>
<organism evidence="2 3">
    <name type="scientific">Alteromonas salexigens</name>
    <dbReference type="NCBI Taxonomy" id="2982530"/>
    <lineage>
        <taxon>Bacteria</taxon>
        <taxon>Pseudomonadati</taxon>
        <taxon>Pseudomonadota</taxon>
        <taxon>Gammaproteobacteria</taxon>
        <taxon>Alteromonadales</taxon>
        <taxon>Alteromonadaceae</taxon>
        <taxon>Alteromonas/Salinimonas group</taxon>
        <taxon>Alteromonas</taxon>
    </lineage>
</organism>
<evidence type="ECO:0000313" key="3">
    <source>
        <dbReference type="Proteomes" id="UP001209257"/>
    </source>
</evidence>
<proteinExistence type="predicted"/>